<evidence type="ECO:0000313" key="1">
    <source>
        <dbReference type="EMBL" id="ADN59061.1"/>
    </source>
</evidence>
<dbReference type="EMBL" id="CP002217">
    <property type="protein sequence ID" value="ADN59061.1"/>
    <property type="molecule type" value="Genomic_DNA"/>
</dbReference>
<dbReference type="HOGENOM" id="CLU_3005417_0_0_4"/>
<sequence>MLLSSGGLGAPTIQSVLQIGTIGWTVGPMNGLIGEVALYDHALSADRVMAHYLASV</sequence>
<proteinExistence type="predicted"/>
<protein>
    <submittedName>
        <fullName evidence="1">Uncharacterized protein</fullName>
    </submittedName>
</protein>
<accession>E1TAN2</accession>
<dbReference type="Gene3D" id="2.60.120.200">
    <property type="match status" value="1"/>
</dbReference>
<organism evidence="1">
    <name type="scientific">Burkholderia sp. (strain CCGE1003)</name>
    <dbReference type="NCBI Taxonomy" id="640512"/>
    <lineage>
        <taxon>Bacteria</taxon>
        <taxon>Pseudomonadati</taxon>
        <taxon>Pseudomonadota</taxon>
        <taxon>Betaproteobacteria</taxon>
        <taxon>Burkholderiales</taxon>
        <taxon>Burkholderiaceae</taxon>
        <taxon>Burkholderia</taxon>
    </lineage>
</organism>
<dbReference type="AlphaFoldDB" id="E1TAN2"/>
<reference evidence="1" key="1">
    <citation type="submission" date="2010-09" db="EMBL/GenBank/DDBJ databases">
        <title>Complete sequence of chromosome1 of Burkholderia sp. CCGE1003.</title>
        <authorList>
            <consortium name="US DOE Joint Genome Institute"/>
            <person name="Lucas S."/>
            <person name="Copeland A."/>
            <person name="Lapidus A."/>
            <person name="Cheng J.-F."/>
            <person name="Bruce D."/>
            <person name="Goodwin L."/>
            <person name="Pitluck S."/>
            <person name="Daligault H."/>
            <person name="Davenport K."/>
            <person name="Detter J.C."/>
            <person name="Han C."/>
            <person name="Tapia R."/>
            <person name="Land M."/>
            <person name="Hauser L."/>
            <person name="Jeffries C."/>
            <person name="Kyrpides N."/>
            <person name="Ivanova N."/>
            <person name="Ovchinnikova G."/>
            <person name="Martinez-Romero E."/>
            <person name="Rogel M.A."/>
            <person name="Auchtung J."/>
            <person name="Tiedje J.M."/>
            <person name="Woyke T."/>
        </authorList>
    </citation>
    <scope>NUCLEOTIDE SEQUENCE</scope>
    <source>
        <strain evidence="1">CCGE1003</strain>
    </source>
</reference>
<name>E1TAN2_BURSG</name>
<gene>
    <name evidence="1" type="ordered locus">BC1003_3113</name>
</gene>
<dbReference type="KEGG" id="bgf:BC1003_3113"/>
<dbReference type="InterPro" id="IPR013320">
    <property type="entry name" value="ConA-like_dom_sf"/>
</dbReference>
<dbReference type="SUPFAM" id="SSF49899">
    <property type="entry name" value="Concanavalin A-like lectins/glucanases"/>
    <property type="match status" value="1"/>
</dbReference>